<dbReference type="AlphaFoldDB" id="A0A444Y8H5"/>
<organism evidence="2 3">
    <name type="scientific">Arachis hypogaea</name>
    <name type="common">Peanut</name>
    <dbReference type="NCBI Taxonomy" id="3818"/>
    <lineage>
        <taxon>Eukaryota</taxon>
        <taxon>Viridiplantae</taxon>
        <taxon>Streptophyta</taxon>
        <taxon>Embryophyta</taxon>
        <taxon>Tracheophyta</taxon>
        <taxon>Spermatophyta</taxon>
        <taxon>Magnoliopsida</taxon>
        <taxon>eudicotyledons</taxon>
        <taxon>Gunneridae</taxon>
        <taxon>Pentapetalae</taxon>
        <taxon>rosids</taxon>
        <taxon>fabids</taxon>
        <taxon>Fabales</taxon>
        <taxon>Fabaceae</taxon>
        <taxon>Papilionoideae</taxon>
        <taxon>50 kb inversion clade</taxon>
        <taxon>dalbergioids sensu lato</taxon>
        <taxon>Dalbergieae</taxon>
        <taxon>Pterocarpus clade</taxon>
        <taxon>Arachis</taxon>
    </lineage>
</organism>
<accession>A0A444Y8H5</accession>
<evidence type="ECO:0000313" key="3">
    <source>
        <dbReference type="Proteomes" id="UP000289738"/>
    </source>
</evidence>
<feature type="region of interest" description="Disordered" evidence="1">
    <location>
        <begin position="54"/>
        <end position="94"/>
    </location>
</feature>
<dbReference type="EMBL" id="SDMP01000018">
    <property type="protein sequence ID" value="RYQ98244.1"/>
    <property type="molecule type" value="Genomic_DNA"/>
</dbReference>
<proteinExistence type="predicted"/>
<dbReference type="Proteomes" id="UP000289738">
    <property type="component" value="Chromosome B08"/>
</dbReference>
<comment type="caution">
    <text evidence="2">The sequence shown here is derived from an EMBL/GenBank/DDBJ whole genome shotgun (WGS) entry which is preliminary data.</text>
</comment>
<reference evidence="2 3" key="1">
    <citation type="submission" date="2019-01" db="EMBL/GenBank/DDBJ databases">
        <title>Sequencing of cultivated peanut Arachis hypogaea provides insights into genome evolution and oil improvement.</title>
        <authorList>
            <person name="Chen X."/>
        </authorList>
    </citation>
    <scope>NUCLEOTIDE SEQUENCE [LARGE SCALE GENOMIC DNA]</scope>
    <source>
        <strain evidence="3">cv. Fuhuasheng</strain>
        <tissue evidence="2">Leaves</tissue>
    </source>
</reference>
<feature type="compositionally biased region" description="Basic residues" evidence="1">
    <location>
        <begin position="73"/>
        <end position="85"/>
    </location>
</feature>
<protein>
    <submittedName>
        <fullName evidence="2">Uncharacterized protein</fullName>
    </submittedName>
</protein>
<keyword evidence="3" id="KW-1185">Reference proteome</keyword>
<sequence length="94" mass="10796">MHYETNPKIQDLKALKSELQISNHAIVISQRRAAFSLKESQVELWFYPCEITQPPEFSSANHSHGIPQQPVISRRRVNKPTRNHSKSNISTTTD</sequence>
<name>A0A444Y8H5_ARAHY</name>
<evidence type="ECO:0000256" key="1">
    <source>
        <dbReference type="SAM" id="MobiDB-lite"/>
    </source>
</evidence>
<gene>
    <name evidence="2" type="ORF">Ahy_B08g094302</name>
</gene>
<evidence type="ECO:0000313" key="2">
    <source>
        <dbReference type="EMBL" id="RYQ98244.1"/>
    </source>
</evidence>